<feature type="region of interest" description="Disordered" evidence="1">
    <location>
        <begin position="25"/>
        <end position="119"/>
    </location>
</feature>
<dbReference type="EMBL" id="ML991779">
    <property type="protein sequence ID" value="KAF2237713.1"/>
    <property type="molecule type" value="Genomic_DNA"/>
</dbReference>
<dbReference type="AlphaFoldDB" id="A0A6A6HJL3"/>
<evidence type="ECO:0000313" key="4">
    <source>
        <dbReference type="Proteomes" id="UP000800092"/>
    </source>
</evidence>
<keyword evidence="4" id="KW-1185">Reference proteome</keyword>
<protein>
    <submittedName>
        <fullName evidence="3">Uncharacterized protein</fullName>
    </submittedName>
</protein>
<evidence type="ECO:0000313" key="3">
    <source>
        <dbReference type="EMBL" id="KAF2237713.1"/>
    </source>
</evidence>
<keyword evidence="2" id="KW-0732">Signal</keyword>
<gene>
    <name evidence="3" type="ORF">EV356DRAFT_574107</name>
</gene>
<reference evidence="3" key="1">
    <citation type="journal article" date="2020" name="Stud. Mycol.">
        <title>101 Dothideomycetes genomes: a test case for predicting lifestyles and emergence of pathogens.</title>
        <authorList>
            <person name="Haridas S."/>
            <person name="Albert R."/>
            <person name="Binder M."/>
            <person name="Bloem J."/>
            <person name="Labutti K."/>
            <person name="Salamov A."/>
            <person name="Andreopoulos B."/>
            <person name="Baker S."/>
            <person name="Barry K."/>
            <person name="Bills G."/>
            <person name="Bluhm B."/>
            <person name="Cannon C."/>
            <person name="Castanera R."/>
            <person name="Culley D."/>
            <person name="Daum C."/>
            <person name="Ezra D."/>
            <person name="Gonzalez J."/>
            <person name="Henrissat B."/>
            <person name="Kuo A."/>
            <person name="Liang C."/>
            <person name="Lipzen A."/>
            <person name="Lutzoni F."/>
            <person name="Magnuson J."/>
            <person name="Mondo S."/>
            <person name="Nolan M."/>
            <person name="Ohm R."/>
            <person name="Pangilinan J."/>
            <person name="Park H.-J."/>
            <person name="Ramirez L."/>
            <person name="Alfaro M."/>
            <person name="Sun H."/>
            <person name="Tritt A."/>
            <person name="Yoshinaga Y."/>
            <person name="Zwiers L.-H."/>
            <person name="Turgeon B."/>
            <person name="Goodwin S."/>
            <person name="Spatafora J."/>
            <person name="Crous P."/>
            <person name="Grigoriev I."/>
        </authorList>
    </citation>
    <scope>NUCLEOTIDE SEQUENCE</scope>
    <source>
        <strain evidence="3">Tuck. ex Michener</strain>
    </source>
</reference>
<feature type="compositionally biased region" description="Low complexity" evidence="1">
    <location>
        <begin position="57"/>
        <end position="67"/>
    </location>
</feature>
<name>A0A6A6HJL3_VIRVR</name>
<evidence type="ECO:0000256" key="1">
    <source>
        <dbReference type="SAM" id="MobiDB-lite"/>
    </source>
</evidence>
<evidence type="ECO:0000256" key="2">
    <source>
        <dbReference type="SAM" id="SignalP"/>
    </source>
</evidence>
<feature type="signal peptide" evidence="2">
    <location>
        <begin position="1"/>
        <end position="32"/>
    </location>
</feature>
<sequence length="119" mass="12581">MSGFFRPRNLVVAGGAISLLYLIPSLSGSSQGGPNPFNTRESQNITDRFNSGGGAGTHTPGAATPRGEGSKDNIQSPQQTKSGPDSTAFREGHEDQRVAPQNALDKAWNKAHYGNERGK</sequence>
<dbReference type="Proteomes" id="UP000800092">
    <property type="component" value="Unassembled WGS sequence"/>
</dbReference>
<feature type="compositionally biased region" description="Polar residues" evidence="1">
    <location>
        <begin position="26"/>
        <end position="49"/>
    </location>
</feature>
<feature type="compositionally biased region" description="Basic and acidic residues" evidence="1">
    <location>
        <begin position="88"/>
        <end position="97"/>
    </location>
</feature>
<organism evidence="3 4">
    <name type="scientific">Viridothelium virens</name>
    <name type="common">Speckled blister lichen</name>
    <name type="synonym">Trypethelium virens</name>
    <dbReference type="NCBI Taxonomy" id="1048519"/>
    <lineage>
        <taxon>Eukaryota</taxon>
        <taxon>Fungi</taxon>
        <taxon>Dikarya</taxon>
        <taxon>Ascomycota</taxon>
        <taxon>Pezizomycotina</taxon>
        <taxon>Dothideomycetes</taxon>
        <taxon>Dothideomycetes incertae sedis</taxon>
        <taxon>Trypetheliales</taxon>
        <taxon>Trypetheliaceae</taxon>
        <taxon>Viridothelium</taxon>
    </lineage>
</organism>
<feature type="compositionally biased region" description="Polar residues" evidence="1">
    <location>
        <begin position="72"/>
        <end position="85"/>
    </location>
</feature>
<dbReference type="OrthoDB" id="5373857at2759"/>
<feature type="chain" id="PRO_5025436725" evidence="2">
    <location>
        <begin position="33"/>
        <end position="119"/>
    </location>
</feature>
<accession>A0A6A6HJL3</accession>
<proteinExistence type="predicted"/>